<dbReference type="PANTHER" id="PTHR46757">
    <property type="entry name" value="SORTING NEXIN-RELATED"/>
    <property type="match status" value="1"/>
</dbReference>
<dbReference type="InterPro" id="IPR036871">
    <property type="entry name" value="PX_dom_sf"/>
</dbReference>
<evidence type="ECO:0000313" key="3">
    <source>
        <dbReference type="EMBL" id="KAK9054842.1"/>
    </source>
</evidence>
<dbReference type="Gene3D" id="1.20.1270.60">
    <property type="entry name" value="Arfaptin homology (AH) domain/BAR domain"/>
    <property type="match status" value="1"/>
</dbReference>
<dbReference type="FunFam" id="3.30.1520.10:FF:000059">
    <property type="entry name" value="Sorting nexin 2B"/>
    <property type="match status" value="1"/>
</dbReference>
<dbReference type="GO" id="GO:0005768">
    <property type="term" value="C:endosome"/>
    <property type="evidence" value="ECO:0007669"/>
    <property type="project" value="UniProtKB-ARBA"/>
</dbReference>
<protein>
    <recommendedName>
        <fullName evidence="2">PX domain-containing protein</fullName>
    </recommendedName>
</protein>
<evidence type="ECO:0000256" key="1">
    <source>
        <dbReference type="SAM" id="MobiDB-lite"/>
    </source>
</evidence>
<accession>A0AAP0CIN9</accession>
<evidence type="ECO:0000259" key="2">
    <source>
        <dbReference type="PROSITE" id="PS50195"/>
    </source>
</evidence>
<keyword evidence="4" id="KW-1185">Reference proteome</keyword>
<gene>
    <name evidence="3" type="ORF">SSX86_025921</name>
</gene>
<dbReference type="EMBL" id="JBCNJP010000025">
    <property type="protein sequence ID" value="KAK9054842.1"/>
    <property type="molecule type" value="Genomic_DNA"/>
</dbReference>
<dbReference type="InterPro" id="IPR015404">
    <property type="entry name" value="Vps5_C"/>
</dbReference>
<dbReference type="GO" id="GO:0016020">
    <property type="term" value="C:membrane"/>
    <property type="evidence" value="ECO:0007669"/>
    <property type="project" value="UniProtKB-ARBA"/>
</dbReference>
<dbReference type="CDD" id="cd07596">
    <property type="entry name" value="BAR_SNX"/>
    <property type="match status" value="1"/>
</dbReference>
<dbReference type="Pfam" id="PF09325">
    <property type="entry name" value="Vps5"/>
    <property type="match status" value="1"/>
</dbReference>
<name>A0AAP0CIN9_9ASTR</name>
<dbReference type="Gene3D" id="3.30.1520.10">
    <property type="entry name" value="Phox-like domain"/>
    <property type="match status" value="1"/>
</dbReference>
<dbReference type="PANTHER" id="PTHR46757:SF7">
    <property type="entry name" value="AH_BAR DOMAIN SUPERFAMILY, PX DOMAIN SUPERFAMILY, SORTING NEXIN"/>
    <property type="match status" value="1"/>
</dbReference>
<dbReference type="InterPro" id="IPR001683">
    <property type="entry name" value="PX_dom"/>
</dbReference>
<feature type="region of interest" description="Disordered" evidence="1">
    <location>
        <begin position="1"/>
        <end position="114"/>
    </location>
</feature>
<dbReference type="AlphaFoldDB" id="A0AAP0CIN9"/>
<feature type="domain" description="PX" evidence="2">
    <location>
        <begin position="125"/>
        <end position="245"/>
    </location>
</feature>
<feature type="compositionally biased region" description="Polar residues" evidence="1">
    <location>
        <begin position="89"/>
        <end position="103"/>
    </location>
</feature>
<dbReference type="Proteomes" id="UP001408789">
    <property type="component" value="Unassembled WGS sequence"/>
</dbReference>
<dbReference type="InterPro" id="IPR027267">
    <property type="entry name" value="AH/BAR_dom_sf"/>
</dbReference>
<sequence>MNGFEDRKHEESDEEIIFLLDDSSMKSKSSSNYKSAMTALSDDSSHPLSYPADTDPLISPPSPPPVLKNPSSSDDSHTDPLTFAELDSVSPNSNGEQPWTAGNPSEESDSVELSSELPYLKITVSNPKKEVESSNSIVPGGNTYVTYLITTKTDIPEFGGPQFTVRRRFKDVVTLSDRLAEAYRGFFIPPRPDKSVVESQVMQKQEFVEQRRVALEKYLQRLGEHPVISRSDELRVFLQVQGKLPLLPTAAVTSRMLDGVTKLSKQLLGDRSGGQIQPQDVVQPAKSRWDFVRIVKEMNQSVSNDWGGSSSAIYEEDAEFLQNKERLLNLEKQLTNSSKQAEIFVKAQQDIAETMGAFGLSFIKLTKFENQNAVLDTQRKRAADMKNLATAAIKSSRFYRELNSRTVKHLDTLHDHMGLLLGVHTAFSDRSSALLTVQTLTSELSSLYLQAEKLETFRSDKSKTIKLGEVKEAIRVTEDAKSCATSEYERIKGNNRSEIERLDRQRKEDLKNMLKGFVLNQVAFSVKIGMEWAKVAEDMPADGC</sequence>
<reference evidence="3 4" key="1">
    <citation type="submission" date="2024-04" db="EMBL/GenBank/DDBJ databases">
        <title>The reference genome of an endangered Asteraceae, Deinandra increscens subsp. villosa, native to the Central Coast of California.</title>
        <authorList>
            <person name="Guilliams M."/>
            <person name="Hasenstab-Lehman K."/>
            <person name="Meyer R."/>
            <person name="Mcevoy S."/>
        </authorList>
    </citation>
    <scope>NUCLEOTIDE SEQUENCE [LARGE SCALE GENOMIC DNA]</scope>
    <source>
        <tissue evidence="3">Leaf</tissue>
    </source>
</reference>
<feature type="compositionally biased region" description="Low complexity" evidence="1">
    <location>
        <begin position="26"/>
        <end position="35"/>
    </location>
</feature>
<dbReference type="GO" id="GO:0035091">
    <property type="term" value="F:phosphatidylinositol binding"/>
    <property type="evidence" value="ECO:0007669"/>
    <property type="project" value="InterPro"/>
</dbReference>
<evidence type="ECO:0000313" key="4">
    <source>
        <dbReference type="Proteomes" id="UP001408789"/>
    </source>
</evidence>
<feature type="compositionally biased region" description="Basic and acidic residues" evidence="1">
    <location>
        <begin position="1"/>
        <end position="11"/>
    </location>
</feature>
<dbReference type="CDD" id="cd06865">
    <property type="entry name" value="PX_SNX_like"/>
    <property type="match status" value="1"/>
</dbReference>
<comment type="caution">
    <text evidence="3">The sequence shown here is derived from an EMBL/GenBank/DDBJ whole genome shotgun (WGS) entry which is preliminary data.</text>
</comment>
<organism evidence="3 4">
    <name type="scientific">Deinandra increscens subsp. villosa</name>
    <dbReference type="NCBI Taxonomy" id="3103831"/>
    <lineage>
        <taxon>Eukaryota</taxon>
        <taxon>Viridiplantae</taxon>
        <taxon>Streptophyta</taxon>
        <taxon>Embryophyta</taxon>
        <taxon>Tracheophyta</taxon>
        <taxon>Spermatophyta</taxon>
        <taxon>Magnoliopsida</taxon>
        <taxon>eudicotyledons</taxon>
        <taxon>Gunneridae</taxon>
        <taxon>Pentapetalae</taxon>
        <taxon>asterids</taxon>
        <taxon>campanulids</taxon>
        <taxon>Asterales</taxon>
        <taxon>Asteraceae</taxon>
        <taxon>Asteroideae</taxon>
        <taxon>Heliantheae alliance</taxon>
        <taxon>Madieae</taxon>
        <taxon>Madiinae</taxon>
        <taxon>Deinandra</taxon>
    </lineage>
</organism>
<dbReference type="Pfam" id="PF00787">
    <property type="entry name" value="PX"/>
    <property type="match status" value="1"/>
</dbReference>
<dbReference type="SUPFAM" id="SSF64268">
    <property type="entry name" value="PX domain"/>
    <property type="match status" value="1"/>
</dbReference>
<feature type="compositionally biased region" description="Pro residues" evidence="1">
    <location>
        <begin position="58"/>
        <end position="67"/>
    </location>
</feature>
<dbReference type="PROSITE" id="PS50195">
    <property type="entry name" value="PX"/>
    <property type="match status" value="1"/>
</dbReference>
<dbReference type="SMART" id="SM00312">
    <property type="entry name" value="PX"/>
    <property type="match status" value="1"/>
</dbReference>
<proteinExistence type="predicted"/>
<dbReference type="InterPro" id="IPR044279">
    <property type="entry name" value="SNX2A/B"/>
</dbReference>